<evidence type="ECO:0000313" key="4">
    <source>
        <dbReference type="EMBL" id="QDU56383.1"/>
    </source>
</evidence>
<dbReference type="InterPro" id="IPR011453">
    <property type="entry name" value="DUF1559"/>
</dbReference>
<dbReference type="PANTHER" id="PTHR30093">
    <property type="entry name" value="GENERAL SECRETION PATHWAY PROTEIN G"/>
    <property type="match status" value="1"/>
</dbReference>
<protein>
    <recommendedName>
        <fullName evidence="3">DUF1559 domain-containing protein</fullName>
    </recommendedName>
</protein>
<dbReference type="Proteomes" id="UP000315750">
    <property type="component" value="Chromosome"/>
</dbReference>
<dbReference type="KEGG" id="amuc:Pan181_25920"/>
<dbReference type="InterPro" id="IPR045584">
    <property type="entry name" value="Pilin-like"/>
</dbReference>
<accession>A0A518ANT0</accession>
<keyword evidence="1" id="KW-0812">Transmembrane</keyword>
<dbReference type="SUPFAM" id="SSF54523">
    <property type="entry name" value="Pili subunits"/>
    <property type="match status" value="1"/>
</dbReference>
<dbReference type="Gene3D" id="3.30.700.10">
    <property type="entry name" value="Glycoprotein, Type 4 Pilin"/>
    <property type="match status" value="1"/>
</dbReference>
<sequence length="551" mass="59833" precursor="true">MRFRPTCILLAAAMFLAPTAALKAQQPVISRSFVSNKSVAAVSLRPQQMLKNPANALLPIEVAKAAGEKYLGMDAAHIEQAVCVIEPPLGPQFFYALFLKADQPWDLEKLAPEITEHTEPGEILGRKCLVSIDPAGPCFIVLKETTLIAASHGMLLKLMDPNVEKEDTVLTKLLAGHTTNDDLYVAVDMEGLRPLISLGMFQAASQVPPELQKFFNIPMLLQSGELTATLDGSLPSRLAFHAASETEASQVSQLLAEGKEQIKAQMLAEMQDSLAQMRQSGDPVQSAMADYTERVSGVYLDLFQPKQQGNTFMMFDSQQAGGAQVGAVAVIGILVALLLPAVQAGREAARRNASMNNLKQLDLALLNYESVRKEYPAHAIYSQEGKPLLSWRVAILPYLEGGDGLYQQFHLDEPWDSDHNKQLIPLMPAVFSSPSSILDPSKGKTNYVAPVGEGFVFDGTQKATRTRDVSDGTSMTVILLETSDEAAVTWTKPADWSYDTENPLKGLIGLRPGVFLAAFCDGHVSAIDEMIDTEFFKAILTKSGGEQVNAP</sequence>
<keyword evidence="5" id="KW-1185">Reference proteome</keyword>
<feature type="signal peptide" evidence="2">
    <location>
        <begin position="1"/>
        <end position="23"/>
    </location>
</feature>
<name>A0A518ANT0_9BACT</name>
<organism evidence="4 5">
    <name type="scientific">Aeoliella mucimassa</name>
    <dbReference type="NCBI Taxonomy" id="2527972"/>
    <lineage>
        <taxon>Bacteria</taxon>
        <taxon>Pseudomonadati</taxon>
        <taxon>Planctomycetota</taxon>
        <taxon>Planctomycetia</taxon>
        <taxon>Pirellulales</taxon>
        <taxon>Lacipirellulaceae</taxon>
        <taxon>Aeoliella</taxon>
    </lineage>
</organism>
<keyword evidence="2" id="KW-0732">Signal</keyword>
<evidence type="ECO:0000313" key="5">
    <source>
        <dbReference type="Proteomes" id="UP000315750"/>
    </source>
</evidence>
<evidence type="ECO:0000256" key="2">
    <source>
        <dbReference type="SAM" id="SignalP"/>
    </source>
</evidence>
<keyword evidence="1" id="KW-1133">Transmembrane helix</keyword>
<feature type="domain" description="DUF1559" evidence="3">
    <location>
        <begin position="343"/>
        <end position="496"/>
    </location>
</feature>
<dbReference type="PANTHER" id="PTHR30093:SF2">
    <property type="entry name" value="TYPE II SECRETION SYSTEM PROTEIN H"/>
    <property type="match status" value="1"/>
</dbReference>
<evidence type="ECO:0000256" key="1">
    <source>
        <dbReference type="SAM" id="Phobius"/>
    </source>
</evidence>
<proteinExistence type="predicted"/>
<dbReference type="OrthoDB" id="285651at2"/>
<dbReference type="AlphaFoldDB" id="A0A518ANT0"/>
<reference evidence="4 5" key="1">
    <citation type="submission" date="2019-02" db="EMBL/GenBank/DDBJ databases">
        <title>Deep-cultivation of Planctomycetes and their phenomic and genomic characterization uncovers novel biology.</title>
        <authorList>
            <person name="Wiegand S."/>
            <person name="Jogler M."/>
            <person name="Boedeker C."/>
            <person name="Pinto D."/>
            <person name="Vollmers J."/>
            <person name="Rivas-Marin E."/>
            <person name="Kohn T."/>
            <person name="Peeters S.H."/>
            <person name="Heuer A."/>
            <person name="Rast P."/>
            <person name="Oberbeckmann S."/>
            <person name="Bunk B."/>
            <person name="Jeske O."/>
            <person name="Meyerdierks A."/>
            <person name="Storesund J.E."/>
            <person name="Kallscheuer N."/>
            <person name="Luecker S."/>
            <person name="Lage O.M."/>
            <person name="Pohl T."/>
            <person name="Merkel B.J."/>
            <person name="Hornburger P."/>
            <person name="Mueller R.-W."/>
            <person name="Bruemmer F."/>
            <person name="Labrenz M."/>
            <person name="Spormann A.M."/>
            <person name="Op den Camp H."/>
            <person name="Overmann J."/>
            <person name="Amann R."/>
            <person name="Jetten M.S.M."/>
            <person name="Mascher T."/>
            <person name="Medema M.H."/>
            <person name="Devos D.P."/>
            <person name="Kaster A.-K."/>
            <person name="Ovreas L."/>
            <person name="Rohde M."/>
            <person name="Galperin M.Y."/>
            <person name="Jogler C."/>
        </authorList>
    </citation>
    <scope>NUCLEOTIDE SEQUENCE [LARGE SCALE GENOMIC DNA]</scope>
    <source>
        <strain evidence="4 5">Pan181</strain>
    </source>
</reference>
<gene>
    <name evidence="4" type="ORF">Pan181_25920</name>
</gene>
<feature type="chain" id="PRO_5022219975" description="DUF1559 domain-containing protein" evidence="2">
    <location>
        <begin position="24"/>
        <end position="551"/>
    </location>
</feature>
<dbReference type="RefSeq" id="WP_145247137.1">
    <property type="nucleotide sequence ID" value="NZ_CP036278.1"/>
</dbReference>
<evidence type="ECO:0000259" key="3">
    <source>
        <dbReference type="Pfam" id="PF07596"/>
    </source>
</evidence>
<keyword evidence="1" id="KW-0472">Membrane</keyword>
<feature type="transmembrane region" description="Helical" evidence="1">
    <location>
        <begin position="321"/>
        <end position="342"/>
    </location>
</feature>
<dbReference type="Pfam" id="PF07596">
    <property type="entry name" value="SBP_bac_10"/>
    <property type="match status" value="1"/>
</dbReference>
<dbReference type="EMBL" id="CP036278">
    <property type="protein sequence ID" value="QDU56383.1"/>
    <property type="molecule type" value="Genomic_DNA"/>
</dbReference>